<dbReference type="EMBL" id="CM004470">
    <property type="protein sequence ID" value="OCT88202.1"/>
    <property type="molecule type" value="Genomic_DNA"/>
</dbReference>
<evidence type="ECO:0000313" key="3">
    <source>
        <dbReference type="Proteomes" id="UP000694892"/>
    </source>
</evidence>
<feature type="transmembrane region" description="Helical" evidence="1">
    <location>
        <begin position="20"/>
        <end position="52"/>
    </location>
</feature>
<evidence type="ECO:0000256" key="1">
    <source>
        <dbReference type="SAM" id="Phobius"/>
    </source>
</evidence>
<protein>
    <submittedName>
        <fullName evidence="2">Uncharacterized protein</fullName>
    </submittedName>
</protein>
<dbReference type="Proteomes" id="UP000694892">
    <property type="component" value="Chromosome 3L"/>
</dbReference>
<dbReference type="AlphaFoldDB" id="A0A974HRU5"/>
<accession>A0A974HRU5</accession>
<feature type="transmembrane region" description="Helical" evidence="1">
    <location>
        <begin position="73"/>
        <end position="94"/>
    </location>
</feature>
<keyword evidence="1" id="KW-1133">Transmembrane helix</keyword>
<evidence type="ECO:0000313" key="2">
    <source>
        <dbReference type="EMBL" id="OCT88202.1"/>
    </source>
</evidence>
<keyword evidence="1" id="KW-0812">Transmembrane</keyword>
<name>A0A974HRU5_XENLA</name>
<reference evidence="3" key="1">
    <citation type="journal article" date="2016" name="Nature">
        <title>Genome evolution in the allotetraploid frog Xenopus laevis.</title>
        <authorList>
            <person name="Session A.M."/>
            <person name="Uno Y."/>
            <person name="Kwon T."/>
            <person name="Chapman J.A."/>
            <person name="Toyoda A."/>
            <person name="Takahashi S."/>
            <person name="Fukui A."/>
            <person name="Hikosaka A."/>
            <person name="Suzuki A."/>
            <person name="Kondo M."/>
            <person name="van Heeringen S.J."/>
            <person name="Quigley I."/>
            <person name="Heinz S."/>
            <person name="Ogino H."/>
            <person name="Ochi H."/>
            <person name="Hellsten U."/>
            <person name="Lyons J.B."/>
            <person name="Simakov O."/>
            <person name="Putnam N."/>
            <person name="Stites J."/>
            <person name="Kuroki Y."/>
            <person name="Tanaka T."/>
            <person name="Michiue T."/>
            <person name="Watanabe M."/>
            <person name="Bogdanovic O."/>
            <person name="Lister R."/>
            <person name="Georgiou G."/>
            <person name="Paranjpe S.S."/>
            <person name="van Kruijsbergen I."/>
            <person name="Shu S."/>
            <person name="Carlson J."/>
            <person name="Kinoshita T."/>
            <person name="Ohta Y."/>
            <person name="Mawaribuchi S."/>
            <person name="Jenkins J."/>
            <person name="Grimwood J."/>
            <person name="Schmutz J."/>
            <person name="Mitros T."/>
            <person name="Mozaffari S.V."/>
            <person name="Suzuki Y."/>
            <person name="Haramoto Y."/>
            <person name="Yamamoto T.S."/>
            <person name="Takagi C."/>
            <person name="Heald R."/>
            <person name="Miller K."/>
            <person name="Haudenschild C."/>
            <person name="Kitzman J."/>
            <person name="Nakayama T."/>
            <person name="Izutsu Y."/>
            <person name="Robert J."/>
            <person name="Fortriede J."/>
            <person name="Burns K."/>
            <person name="Lotay V."/>
            <person name="Karimi K."/>
            <person name="Yasuoka Y."/>
            <person name="Dichmann D.S."/>
            <person name="Flajnik M.F."/>
            <person name="Houston D.W."/>
            <person name="Shendure J."/>
            <person name="DuPasquier L."/>
            <person name="Vize P.D."/>
            <person name="Zorn A.M."/>
            <person name="Ito M."/>
            <person name="Marcotte E.M."/>
            <person name="Wallingford J.B."/>
            <person name="Ito Y."/>
            <person name="Asashima M."/>
            <person name="Ueno N."/>
            <person name="Matsuda Y."/>
            <person name="Veenstra G.J."/>
            <person name="Fujiyama A."/>
            <person name="Harland R.M."/>
            <person name="Taira M."/>
            <person name="Rokhsar D.S."/>
        </authorList>
    </citation>
    <scope>NUCLEOTIDE SEQUENCE [LARGE SCALE GENOMIC DNA]</scope>
    <source>
        <strain evidence="3">J</strain>
    </source>
</reference>
<organism evidence="2 3">
    <name type="scientific">Xenopus laevis</name>
    <name type="common">African clawed frog</name>
    <dbReference type="NCBI Taxonomy" id="8355"/>
    <lineage>
        <taxon>Eukaryota</taxon>
        <taxon>Metazoa</taxon>
        <taxon>Chordata</taxon>
        <taxon>Craniata</taxon>
        <taxon>Vertebrata</taxon>
        <taxon>Euteleostomi</taxon>
        <taxon>Amphibia</taxon>
        <taxon>Batrachia</taxon>
        <taxon>Anura</taxon>
        <taxon>Pipoidea</taxon>
        <taxon>Pipidae</taxon>
        <taxon>Xenopodinae</taxon>
        <taxon>Xenopus</taxon>
        <taxon>Xenopus</taxon>
    </lineage>
</organism>
<keyword evidence="1" id="KW-0472">Membrane</keyword>
<proteinExistence type="predicted"/>
<feature type="transmembrane region" description="Helical" evidence="1">
    <location>
        <begin position="100"/>
        <end position="125"/>
    </location>
</feature>
<sequence length="147" mass="17128">MFHSFHLFFLYVVVSPSPFYYNIILMLFPLIIFLSLVFHVLFQISTVCYFLLDAHLFTSRFPVPYTLPSMASIRWLSIGQPITVYLHMAVGLFFNSILFHSFNLFCIDTLKLIIISVPWVLAVLLHKSAQFLPKLHFCTPDIYKCPT</sequence>
<gene>
    <name evidence="2" type="ORF">XELAEV_18016828mg</name>
</gene>